<feature type="signal peptide" evidence="1">
    <location>
        <begin position="1"/>
        <end position="38"/>
    </location>
</feature>
<gene>
    <name evidence="2" type="ORF">ACFQWG_09630</name>
</gene>
<feature type="chain" id="PRO_5046125464" description="DUF2946 domain-containing protein" evidence="1">
    <location>
        <begin position="39"/>
        <end position="146"/>
    </location>
</feature>
<reference evidence="3" key="1">
    <citation type="journal article" date="2019" name="Int. J. Syst. Evol. Microbiol.">
        <title>The Global Catalogue of Microorganisms (GCM) 10K type strain sequencing project: providing services to taxonomists for standard genome sequencing and annotation.</title>
        <authorList>
            <consortium name="The Broad Institute Genomics Platform"/>
            <consortium name="The Broad Institute Genome Sequencing Center for Infectious Disease"/>
            <person name="Wu L."/>
            <person name="Ma J."/>
        </authorList>
    </citation>
    <scope>NUCLEOTIDE SEQUENCE [LARGE SCALE GENOMIC DNA]</scope>
    <source>
        <strain evidence="3">CCUG 56698</strain>
    </source>
</reference>
<sequence length="146" mass="14419">MILRPPVQRRAAHRGPQLAVLCLVALAAVLACLLGSHAAPSPMGAEGTAAPAQAVTAPASVPHADVHAGDAGMVHAAAVCAACSDEHQTMTAGSASLWSAILLGLAAVASVAPAPPTRPLALGPDTASRTALSGSERRGLLCISRT</sequence>
<protein>
    <recommendedName>
        <fullName evidence="4">DUF2946 domain-containing protein</fullName>
    </recommendedName>
</protein>
<evidence type="ECO:0000256" key="1">
    <source>
        <dbReference type="SAM" id="SignalP"/>
    </source>
</evidence>
<name>A0ABW2SN15_9ACTO</name>
<evidence type="ECO:0008006" key="4">
    <source>
        <dbReference type="Google" id="ProtNLM"/>
    </source>
</evidence>
<comment type="caution">
    <text evidence="2">The sequence shown here is derived from an EMBL/GenBank/DDBJ whole genome shotgun (WGS) entry which is preliminary data.</text>
</comment>
<evidence type="ECO:0000313" key="2">
    <source>
        <dbReference type="EMBL" id="MFC7581452.1"/>
    </source>
</evidence>
<keyword evidence="3" id="KW-1185">Reference proteome</keyword>
<dbReference type="PROSITE" id="PS51257">
    <property type="entry name" value="PROKAR_LIPOPROTEIN"/>
    <property type="match status" value="1"/>
</dbReference>
<accession>A0ABW2SN15</accession>
<evidence type="ECO:0000313" key="3">
    <source>
        <dbReference type="Proteomes" id="UP001596527"/>
    </source>
</evidence>
<organism evidence="2 3">
    <name type="scientific">Schaalia naturae</name>
    <dbReference type="NCBI Taxonomy" id="635203"/>
    <lineage>
        <taxon>Bacteria</taxon>
        <taxon>Bacillati</taxon>
        <taxon>Actinomycetota</taxon>
        <taxon>Actinomycetes</taxon>
        <taxon>Actinomycetales</taxon>
        <taxon>Actinomycetaceae</taxon>
        <taxon>Schaalia</taxon>
    </lineage>
</organism>
<keyword evidence="1" id="KW-0732">Signal</keyword>
<dbReference type="EMBL" id="JBHTEF010000001">
    <property type="protein sequence ID" value="MFC7581452.1"/>
    <property type="molecule type" value="Genomic_DNA"/>
</dbReference>
<dbReference type="RefSeq" id="WP_380974783.1">
    <property type="nucleotide sequence ID" value="NZ_JBHTEF010000001.1"/>
</dbReference>
<dbReference type="Proteomes" id="UP001596527">
    <property type="component" value="Unassembled WGS sequence"/>
</dbReference>
<proteinExistence type="predicted"/>